<evidence type="ECO:0000256" key="2">
    <source>
        <dbReference type="ARBA" id="ARBA00022525"/>
    </source>
</evidence>
<feature type="transmembrane region" description="Helical" evidence="6">
    <location>
        <begin position="95"/>
        <end position="117"/>
    </location>
</feature>
<feature type="transmembrane region" description="Helical" evidence="6">
    <location>
        <begin position="68"/>
        <end position="88"/>
    </location>
</feature>
<dbReference type="Proteomes" id="UP000828236">
    <property type="component" value="Unassembled WGS sequence"/>
</dbReference>
<dbReference type="InterPro" id="IPR037120">
    <property type="entry name" value="Haem_peroxidase_sf_animal"/>
</dbReference>
<evidence type="ECO:0000256" key="4">
    <source>
        <dbReference type="ARBA" id="ARBA00022729"/>
    </source>
</evidence>
<evidence type="ECO:0000256" key="5">
    <source>
        <dbReference type="PIRSR" id="PIRSR619791-2"/>
    </source>
</evidence>
<dbReference type="Gene3D" id="1.10.640.10">
    <property type="entry name" value="Haem peroxidase domain superfamily, animal type"/>
    <property type="match status" value="2"/>
</dbReference>
<dbReference type="PRINTS" id="PR00457">
    <property type="entry name" value="ANPEROXIDASE"/>
</dbReference>
<dbReference type="GO" id="GO:0004601">
    <property type="term" value="F:peroxidase activity"/>
    <property type="evidence" value="ECO:0007669"/>
    <property type="project" value="UniProtKB-KW"/>
</dbReference>
<reference evidence="7" key="1">
    <citation type="submission" date="2020-06" db="EMBL/GenBank/DDBJ databases">
        <authorList>
            <person name="Ji K."/>
            <person name="Li J."/>
        </authorList>
    </citation>
    <scope>NUCLEOTIDE SEQUENCE</scope>
    <source>
        <strain evidence="7">JKM2019</strain>
        <tissue evidence="7">Whole body</tissue>
    </source>
</reference>
<dbReference type="PROSITE" id="PS50292">
    <property type="entry name" value="PEROXIDASE_3"/>
    <property type="match status" value="2"/>
</dbReference>
<organism evidence="7">
    <name type="scientific">Dermatophagoides farinae</name>
    <name type="common">American house dust mite</name>
    <dbReference type="NCBI Taxonomy" id="6954"/>
    <lineage>
        <taxon>Eukaryota</taxon>
        <taxon>Metazoa</taxon>
        <taxon>Ecdysozoa</taxon>
        <taxon>Arthropoda</taxon>
        <taxon>Chelicerata</taxon>
        <taxon>Arachnida</taxon>
        <taxon>Acari</taxon>
        <taxon>Acariformes</taxon>
        <taxon>Sarcoptiformes</taxon>
        <taxon>Astigmata</taxon>
        <taxon>Psoroptidia</taxon>
        <taxon>Analgoidea</taxon>
        <taxon>Pyroglyphidae</taxon>
        <taxon>Dermatophagoidinae</taxon>
        <taxon>Dermatophagoides</taxon>
    </lineage>
</organism>
<feature type="transmembrane region" description="Helical" evidence="6">
    <location>
        <begin position="264"/>
        <end position="283"/>
    </location>
</feature>
<evidence type="ECO:0000313" key="7">
    <source>
        <dbReference type="EMBL" id="KAH7641485.1"/>
    </source>
</evidence>
<keyword evidence="3 7" id="KW-0560">Oxidoreductase</keyword>
<keyword evidence="3 7" id="KW-0575">Peroxidase</keyword>
<dbReference type="InterPro" id="IPR019791">
    <property type="entry name" value="Haem_peroxidase_animal"/>
</dbReference>
<protein>
    <submittedName>
        <fullName evidence="7">Heme peroxidase-like protein</fullName>
    </submittedName>
</protein>
<accession>A0A9D4SHP8</accession>
<dbReference type="CDD" id="cd09823">
    <property type="entry name" value="peroxinectin_like"/>
    <property type="match status" value="2"/>
</dbReference>
<dbReference type="EMBL" id="SDOV01000004">
    <property type="protein sequence ID" value="KAH7641485.1"/>
    <property type="molecule type" value="Genomic_DNA"/>
</dbReference>
<proteinExistence type="predicted"/>
<gene>
    <name evidence="7" type="ORF">HUG17_4529</name>
</gene>
<feature type="transmembrane region" description="Helical" evidence="6">
    <location>
        <begin position="29"/>
        <end position="48"/>
    </location>
</feature>
<name>A0A9D4SHP8_DERFA</name>
<dbReference type="PANTHER" id="PTHR11475">
    <property type="entry name" value="OXIDASE/PEROXIDASE"/>
    <property type="match status" value="1"/>
</dbReference>
<dbReference type="GO" id="GO:0005576">
    <property type="term" value="C:extracellular region"/>
    <property type="evidence" value="ECO:0007669"/>
    <property type="project" value="UniProtKB-SubCell"/>
</dbReference>
<keyword evidence="5" id="KW-0349">Heme</keyword>
<evidence type="ECO:0000256" key="3">
    <source>
        <dbReference type="ARBA" id="ARBA00022559"/>
    </source>
</evidence>
<comment type="caution">
    <text evidence="7">The sequence shown here is derived from an EMBL/GenBank/DDBJ whole genome shotgun (WGS) entry which is preliminary data.</text>
</comment>
<dbReference type="GO" id="GO:0006979">
    <property type="term" value="P:response to oxidative stress"/>
    <property type="evidence" value="ECO:0007669"/>
    <property type="project" value="InterPro"/>
</dbReference>
<feature type="transmembrane region" description="Helical" evidence="6">
    <location>
        <begin position="227"/>
        <end position="244"/>
    </location>
</feature>
<keyword evidence="2" id="KW-0964">Secreted</keyword>
<feature type="binding site" description="axial binding residue" evidence="5">
    <location>
        <position position="800"/>
    </location>
    <ligand>
        <name>heme b</name>
        <dbReference type="ChEBI" id="CHEBI:60344"/>
    </ligand>
    <ligandPart>
        <name>Fe</name>
        <dbReference type="ChEBI" id="CHEBI:18248"/>
    </ligandPart>
</feature>
<comment type="subcellular location">
    <subcellularLocation>
        <location evidence="1">Secreted</location>
    </subcellularLocation>
</comment>
<keyword evidence="5" id="KW-0479">Metal-binding</keyword>
<keyword evidence="5" id="KW-0408">Iron</keyword>
<dbReference type="GO" id="GO:0046872">
    <property type="term" value="F:metal ion binding"/>
    <property type="evidence" value="ECO:0007669"/>
    <property type="project" value="UniProtKB-KW"/>
</dbReference>
<keyword evidence="6" id="KW-0812">Transmembrane</keyword>
<keyword evidence="4" id="KW-0732">Signal</keyword>
<evidence type="ECO:0000256" key="1">
    <source>
        <dbReference type="ARBA" id="ARBA00004613"/>
    </source>
</evidence>
<keyword evidence="6" id="KW-1133">Transmembrane helix</keyword>
<dbReference type="SUPFAM" id="SSF48113">
    <property type="entry name" value="Heme-dependent peroxidases"/>
    <property type="match status" value="2"/>
</dbReference>
<sequence length="1827" mass="211231">MIIIVPDSIIINRTGDMMKKIFGYNTWQWLYFLIASAQLITIFVLTLLNLKELIDLKELMSSSFVVNATILIICVISISFLACGIFGFKQNEICLFLLAMSLCCFYIAIEFAFTVQYNSTIKLARLCIALSLTSILLISSKTVAIYSEEYSIIGVSPTLLSMYKLQCFFLVLLKFDFLCAVSFALFNIGVPRDEPSWQFIAMSIFILISIIHWIIGRYAVIKEIQSFLLVFITISTLSLLWIPLQLVTLETCFRFDHCINSILLLSYGSLVSALILIIVRIWMFMQLLKVYKNFGYGLADSAFIGLVSETTRLLMRSSTYRQSIDCFLLFRDIVKFRHPQVNNAPFENDEKCSKLINRINDTHLNKAFVEALSIHDRISNLEHDLDLKHVDTINTTTITSLARHIIPAKHQHEILDLHHEQRPYEEASKIIAKNFSLSLEKIRDLSHIHATNLTIDHHHHHHHHRSKRQACKPPIFCNRNRFRTADGSCNNLRNPRWGKSFECVIRLLDPDYSDGISKPRLSASGNPLPNARMLSGSIHPQEDAQGNFTHMLMQYGQFLDHDISLSPVNRLNRVGINCCPRPTHPECFPIEVFPNDIVFGRENKRCLNFVRSTSCLTCRFGPRLQLNKLTSFIDASNIYGNTLEETRNLRIFNRGMLMFDTDRRDNMILPQSNDIINDQCSEPQKNSICFRAGDNTRVNQHPGLLVLHTVWLRQHNRIASILGELNPNWNDERIFQETRRIIGAQMQMITYNEFLPIVLGKNAMNFYKLNVLQNGVTTYDSNVNPSIISEFSSAAFRFGHSLINGRFTMIGADSRRSTFSLKDNFFSPTRLRNGELDQIVRGLVGKSAQRFDPFCHSDLRNHLYKSKNELSGSDLPAMNIQRGRDHGIPGYVHYLQLCFEDKITTFEQLDQYMPKEQRQRFQQNYEQVEDIDLFSGGISELPLIDGVVGPTFACIIGVQFNHLKYGDRYYFEHENQDGSFSKEQLQSIRQTLFSKIICENGDDFERIHRKVFLLNSERVFILNLIIIIACIQFESIRTQSSIDSSLILDSDEFERRSLAYFGNGNADDQIIDRNKLSSPSSILYPKLNNYKTTKKLTMKPLHYPLTSPYQVMPGTYRMTNDDQYYGYNNNSTYNAISIYSSYLNGVYNNNPNYYGVNNNYCQQTYGYGKHITQADLYQAFVYANNALKTRYPEYSNQSNYIDVDRKEIEGTMMEMASEYFARYKCLSKYQLAIYLPTIPVSNQYYSMNKQGDLSCLPYWNEKYQCYPYRTSKYRTMDGSCNNLRSPYWGRSFSCHIRLLPPDYGDGLNEFRLSKTGNSLPNPRTISNYVTSNRDLKTYYSTLIVAWGQFINHDITNTGNFRPQQNQDIDCCKRPDQRCKAIMMDTVNDFIATNFQTKCMNFIRSQSCPLCKMGPREQMNTVTAFLDGSTIYGSTMKISTSLRSFQKGQLLAIADAKGNPILPFDPSAQPCQPQTSGLKCFKAGDNRVNQQPLLMTMHTIWLRNHNNHAIRLSQINPQWNDEKLFQEARRITIAEIQHITYNEYLPIILGPLLMDYYRLYSKTNYGNSYYESYTDPSTWNEFIAAASRYGHSQIKNLYTLNSFTNKTAFPLKDSFFDPTLHYSGMTEEIMRGLIGDHSNTVDPYYSDVVKQFMMKEKSRPHGFDLVAFNIQRGRDHGLPGYVYYLKACFNYDAKSWQDLEKFIPRETLFKLQRIYSTIEDIDLYIAGVSERHFIDANIGPTFGCLVGIQYYHLKFGDRYFYEHGNQSGSFHSAQLANIKQAATMSRIICRNSRYQQYVQAKPFYYPSRLNAQIDCRTFPDIDYMLWKE</sequence>
<dbReference type="PANTHER" id="PTHR11475:SF143">
    <property type="entry name" value="PUTATIVE-RELATED"/>
    <property type="match status" value="1"/>
</dbReference>
<dbReference type="FunFam" id="1.10.640.10:FF:000003">
    <property type="entry name" value="chorion peroxidase"/>
    <property type="match status" value="2"/>
</dbReference>
<feature type="transmembrane region" description="Helical" evidence="6">
    <location>
        <begin position="196"/>
        <end position="215"/>
    </location>
</feature>
<reference evidence="7" key="2">
    <citation type="journal article" date="2021" name="World Allergy Organ. J.">
        <title>Chromosome-level assembly of Dermatophagoides farinae genome and transcriptome reveals two novel allergens Der f 37 and Der f 39.</title>
        <authorList>
            <person name="Chen J."/>
            <person name="Cai Z."/>
            <person name="Fan D."/>
            <person name="Hu J."/>
            <person name="Hou Y."/>
            <person name="He Y."/>
            <person name="Zhang Z."/>
            <person name="Zhao Z."/>
            <person name="Gao P."/>
            <person name="Hu W."/>
            <person name="Sun J."/>
            <person name="Li J."/>
            <person name="Ji K."/>
        </authorList>
    </citation>
    <scope>NUCLEOTIDE SEQUENCE</scope>
    <source>
        <strain evidence="7">JKM2019</strain>
    </source>
</reference>
<dbReference type="Pfam" id="PF03098">
    <property type="entry name" value="An_peroxidase"/>
    <property type="match status" value="2"/>
</dbReference>
<dbReference type="GO" id="GO:0020037">
    <property type="term" value="F:heme binding"/>
    <property type="evidence" value="ECO:0007669"/>
    <property type="project" value="InterPro"/>
</dbReference>
<dbReference type="InterPro" id="IPR010255">
    <property type="entry name" value="Haem_peroxidase_sf"/>
</dbReference>
<feature type="transmembrane region" description="Helical" evidence="6">
    <location>
        <begin position="167"/>
        <end position="190"/>
    </location>
</feature>
<keyword evidence="6" id="KW-0472">Membrane</keyword>
<evidence type="ECO:0000256" key="6">
    <source>
        <dbReference type="SAM" id="Phobius"/>
    </source>
</evidence>